<dbReference type="NCBIfam" id="TIGR01979">
    <property type="entry name" value="sufS"/>
    <property type="match status" value="1"/>
</dbReference>
<reference evidence="11" key="1">
    <citation type="journal article" date="2019" name="Int. J. Syst. Evol. Microbiol.">
        <title>The Global Catalogue of Microorganisms (GCM) 10K type strain sequencing project: providing services to taxonomists for standard genome sequencing and annotation.</title>
        <authorList>
            <consortium name="The Broad Institute Genomics Platform"/>
            <consortium name="The Broad Institute Genome Sequencing Center for Infectious Disease"/>
            <person name="Wu L."/>
            <person name="Ma J."/>
        </authorList>
    </citation>
    <scope>NUCLEOTIDE SEQUENCE [LARGE SCALE GENOMIC DNA]</scope>
    <source>
        <strain evidence="11">CCM 8604</strain>
    </source>
</reference>
<dbReference type="InterPro" id="IPR010970">
    <property type="entry name" value="Cys_dSase_SufS"/>
</dbReference>
<evidence type="ECO:0000256" key="2">
    <source>
        <dbReference type="ARBA" id="ARBA00010447"/>
    </source>
</evidence>
<evidence type="ECO:0000256" key="8">
    <source>
        <dbReference type="RuleBase" id="RU004506"/>
    </source>
</evidence>
<accession>A0ABW2Y627</accession>
<dbReference type="PROSITE" id="PS00595">
    <property type="entry name" value="AA_TRANSFER_CLASS_5"/>
    <property type="match status" value="1"/>
</dbReference>
<dbReference type="PANTHER" id="PTHR43586">
    <property type="entry name" value="CYSTEINE DESULFURASE"/>
    <property type="match status" value="1"/>
</dbReference>
<keyword evidence="5 8" id="KW-0663">Pyridoxal phosphate</keyword>
<dbReference type="Pfam" id="PF00266">
    <property type="entry name" value="Aminotran_5"/>
    <property type="match status" value="1"/>
</dbReference>
<feature type="domain" description="Aminotransferase class V" evidence="9">
    <location>
        <begin position="29"/>
        <end position="412"/>
    </location>
</feature>
<dbReference type="InterPro" id="IPR015422">
    <property type="entry name" value="PyrdxlP-dep_Trfase_small"/>
</dbReference>
<dbReference type="InterPro" id="IPR020578">
    <property type="entry name" value="Aminotrans_V_PyrdxlP_BS"/>
</dbReference>
<keyword evidence="4 8" id="KW-0808">Transferase</keyword>
<evidence type="ECO:0000259" key="9">
    <source>
        <dbReference type="Pfam" id="PF00266"/>
    </source>
</evidence>
<dbReference type="CDD" id="cd06453">
    <property type="entry name" value="SufS_like"/>
    <property type="match status" value="1"/>
</dbReference>
<evidence type="ECO:0000256" key="3">
    <source>
        <dbReference type="ARBA" id="ARBA00012239"/>
    </source>
</evidence>
<proteinExistence type="inferred from homology"/>
<sequence>MADFGYDFEAVRAQFPLLNQEIHGHRLAYLDSGATAQKPESVIDAESEFYRTINAGVHRGAHELAARSTEAFESARYSVARLVGADAGDGKDEIVVTGGATASLNMLANAFDHASLDGIELFAVGEGDEIVVSRAEHHSVLLPFQELARRTGARLKWLDLDSEGRIKTDRESLENTITEHTRIIAFTHISNVTGAITNVASIVKRAREVGAVVVLDACQSVPHIKIDFHNLDVDFAVWSAHKMYGPTGVGFLYGKRELLEKLPAMNFGGSMVELAWMEKPAQYMAPPAKFEAGTQPVAQVVAAGIAAEWMMNIGLENIEAHEKALVPELLKLQDIEGVTILGPLNSENRIGTVAFEIRDVHPHDVGQFIDSRGIAIRVGHHCAQPVHRHFGYYASNRASLGVYNTVEEIKRLRSAVADVYGFFHR</sequence>
<organism evidence="10 11">
    <name type="scientific">Alloscardovia venturai</name>
    <dbReference type="NCBI Taxonomy" id="1769421"/>
    <lineage>
        <taxon>Bacteria</taxon>
        <taxon>Bacillati</taxon>
        <taxon>Actinomycetota</taxon>
        <taxon>Actinomycetes</taxon>
        <taxon>Bifidobacteriales</taxon>
        <taxon>Bifidobacteriaceae</taxon>
        <taxon>Alloscardovia</taxon>
    </lineage>
</organism>
<evidence type="ECO:0000313" key="10">
    <source>
        <dbReference type="EMBL" id="MFD0705044.1"/>
    </source>
</evidence>
<keyword evidence="11" id="KW-1185">Reference proteome</keyword>
<dbReference type="Gene3D" id="3.90.1150.10">
    <property type="entry name" value="Aspartate Aminotransferase, domain 1"/>
    <property type="match status" value="1"/>
</dbReference>
<dbReference type="RefSeq" id="WP_377938745.1">
    <property type="nucleotide sequence ID" value="NZ_JBHTHQ010000021.1"/>
</dbReference>
<dbReference type="GO" id="GO:0031071">
    <property type="term" value="F:cysteine desulfurase activity"/>
    <property type="evidence" value="ECO:0007669"/>
    <property type="project" value="UniProtKB-EC"/>
</dbReference>
<comment type="caution">
    <text evidence="10">The sequence shown here is derived from an EMBL/GenBank/DDBJ whole genome shotgun (WGS) entry which is preliminary data.</text>
</comment>
<dbReference type="Proteomes" id="UP001597036">
    <property type="component" value="Unassembled WGS sequence"/>
</dbReference>
<dbReference type="InterPro" id="IPR015421">
    <property type="entry name" value="PyrdxlP-dep_Trfase_major"/>
</dbReference>
<evidence type="ECO:0000256" key="6">
    <source>
        <dbReference type="ARBA" id="ARBA00050776"/>
    </source>
</evidence>
<dbReference type="Gene3D" id="3.40.640.10">
    <property type="entry name" value="Type I PLP-dependent aspartate aminotransferase-like (Major domain)"/>
    <property type="match status" value="1"/>
</dbReference>
<dbReference type="EMBL" id="JBHTHQ010000021">
    <property type="protein sequence ID" value="MFD0705044.1"/>
    <property type="molecule type" value="Genomic_DNA"/>
</dbReference>
<dbReference type="PANTHER" id="PTHR43586:SF8">
    <property type="entry name" value="CYSTEINE DESULFURASE 1, CHLOROPLASTIC"/>
    <property type="match status" value="1"/>
</dbReference>
<name>A0ABW2Y627_9BIFI</name>
<dbReference type="InterPro" id="IPR015424">
    <property type="entry name" value="PyrdxlP-dep_Trfase"/>
</dbReference>
<comment type="catalytic activity">
    <reaction evidence="6 8">
        <text>(sulfur carrier)-H + L-cysteine = (sulfur carrier)-SH + L-alanine</text>
        <dbReference type="Rhea" id="RHEA:43892"/>
        <dbReference type="Rhea" id="RHEA-COMP:14737"/>
        <dbReference type="Rhea" id="RHEA-COMP:14739"/>
        <dbReference type="ChEBI" id="CHEBI:29917"/>
        <dbReference type="ChEBI" id="CHEBI:35235"/>
        <dbReference type="ChEBI" id="CHEBI:57972"/>
        <dbReference type="ChEBI" id="CHEBI:64428"/>
        <dbReference type="EC" id="2.8.1.7"/>
    </reaction>
</comment>
<evidence type="ECO:0000256" key="4">
    <source>
        <dbReference type="ARBA" id="ARBA00022679"/>
    </source>
</evidence>
<gene>
    <name evidence="10" type="ORF">ACFQY8_04720</name>
</gene>
<evidence type="ECO:0000256" key="5">
    <source>
        <dbReference type="ARBA" id="ARBA00022898"/>
    </source>
</evidence>
<comment type="cofactor">
    <cofactor evidence="1 7">
        <name>pyridoxal 5'-phosphate</name>
        <dbReference type="ChEBI" id="CHEBI:597326"/>
    </cofactor>
</comment>
<comment type="function">
    <text evidence="8">Catalyzes the removal of elemental sulfur and selenium atoms from L-cysteine, L-cystine, L-selenocysteine, and L-selenocystine to produce L-alanine.</text>
</comment>
<evidence type="ECO:0000313" key="11">
    <source>
        <dbReference type="Proteomes" id="UP001597036"/>
    </source>
</evidence>
<comment type="similarity">
    <text evidence="2 8">Belongs to the class-V pyridoxal-phosphate-dependent aminotransferase family. Csd subfamily.</text>
</comment>
<evidence type="ECO:0000256" key="1">
    <source>
        <dbReference type="ARBA" id="ARBA00001933"/>
    </source>
</evidence>
<dbReference type="SUPFAM" id="SSF53383">
    <property type="entry name" value="PLP-dependent transferases"/>
    <property type="match status" value="1"/>
</dbReference>
<dbReference type="EC" id="2.8.1.7" evidence="3 8"/>
<protein>
    <recommendedName>
        <fullName evidence="3 8">Cysteine desulfurase</fullName>
        <ecNumber evidence="3 8">2.8.1.7</ecNumber>
    </recommendedName>
</protein>
<evidence type="ECO:0000256" key="7">
    <source>
        <dbReference type="RuleBase" id="RU004504"/>
    </source>
</evidence>
<dbReference type="InterPro" id="IPR000192">
    <property type="entry name" value="Aminotrans_V_dom"/>
</dbReference>